<gene>
    <name evidence="7" type="ordered locus">RPC_1962</name>
</gene>
<dbReference type="PROSITE" id="PS00211">
    <property type="entry name" value="ABC_TRANSPORTER_1"/>
    <property type="match status" value="1"/>
</dbReference>
<evidence type="ECO:0000256" key="2">
    <source>
        <dbReference type="ARBA" id="ARBA00022448"/>
    </source>
</evidence>
<dbReference type="AlphaFoldDB" id="Q217B7"/>
<dbReference type="STRING" id="316056.RPC_1962"/>
<evidence type="ECO:0000256" key="1">
    <source>
        <dbReference type="ARBA" id="ARBA00005417"/>
    </source>
</evidence>
<comment type="similarity">
    <text evidence="1">Belongs to the ABC transporter superfamily.</text>
</comment>
<reference evidence="7" key="1">
    <citation type="submission" date="2006-03" db="EMBL/GenBank/DDBJ databases">
        <title>Complete sequence of Rhodopseudomonas palustris BisB18.</title>
        <authorList>
            <consortium name="US DOE Joint Genome Institute"/>
            <person name="Copeland A."/>
            <person name="Lucas S."/>
            <person name="Lapidus A."/>
            <person name="Barry K."/>
            <person name="Detter J.C."/>
            <person name="Glavina del Rio T."/>
            <person name="Hammon N."/>
            <person name="Israni S."/>
            <person name="Dalin E."/>
            <person name="Tice H."/>
            <person name="Pitluck S."/>
            <person name="Chain P."/>
            <person name="Malfatti S."/>
            <person name="Shin M."/>
            <person name="Vergez L."/>
            <person name="Schmutz J."/>
            <person name="Larimer F."/>
            <person name="Land M."/>
            <person name="Hauser L."/>
            <person name="Pelletier D.A."/>
            <person name="Kyrpides N."/>
            <person name="Anderson I."/>
            <person name="Oda Y."/>
            <person name="Harwood C.S."/>
            <person name="Richardson P."/>
        </authorList>
    </citation>
    <scope>NUCLEOTIDE SEQUENCE [LARGE SCALE GENOMIC DNA]</scope>
    <source>
        <strain evidence="7">BisB18</strain>
    </source>
</reference>
<keyword evidence="4" id="KW-0067">ATP-binding</keyword>
<dbReference type="GO" id="GO:0043190">
    <property type="term" value="C:ATP-binding cassette (ABC) transporter complex"/>
    <property type="evidence" value="ECO:0007669"/>
    <property type="project" value="TreeGrafter"/>
</dbReference>
<dbReference type="eggNOG" id="COG1122">
    <property type="taxonomic scope" value="Bacteria"/>
</dbReference>
<organism evidence="7">
    <name type="scientific">Rhodopseudomonas palustris (strain BisB18)</name>
    <dbReference type="NCBI Taxonomy" id="316056"/>
    <lineage>
        <taxon>Bacteria</taxon>
        <taxon>Pseudomonadati</taxon>
        <taxon>Pseudomonadota</taxon>
        <taxon>Alphaproteobacteria</taxon>
        <taxon>Hyphomicrobiales</taxon>
        <taxon>Nitrobacteraceae</taxon>
        <taxon>Rhodopseudomonas</taxon>
    </lineage>
</organism>
<dbReference type="SUPFAM" id="SSF52540">
    <property type="entry name" value="P-loop containing nucleoside triphosphate hydrolases"/>
    <property type="match status" value="1"/>
</dbReference>
<evidence type="ECO:0000256" key="5">
    <source>
        <dbReference type="ARBA" id="ARBA00024722"/>
    </source>
</evidence>
<evidence type="ECO:0000256" key="3">
    <source>
        <dbReference type="ARBA" id="ARBA00022741"/>
    </source>
</evidence>
<evidence type="ECO:0000256" key="4">
    <source>
        <dbReference type="ARBA" id="ARBA00022840"/>
    </source>
</evidence>
<sequence length="232" mass="25445">MPPLIEVSGIVFAYPGQSRVLDGVDLSLYPGERLCLVGPNGAGKSTLLQILVGLLVPSAGAVTAFGRARRTERDFHEVRQRAGFVFQDPDDQLFCPTVAEDVAFGPLNLGKSRQEVATIVNDTLERLDLKHLRDRVTHKLSGGEKRLVTLAAVLAMQPEVLLLDEPTNALDERFYNRLIDILTGLPQAMIVVSHDPHFRHAIGSRSVGLKEGRLSTLDEASRVDSRILPRPV</sequence>
<dbReference type="KEGG" id="rpc:RPC_1962"/>
<dbReference type="OrthoDB" id="9782163at2"/>
<dbReference type="PROSITE" id="PS50893">
    <property type="entry name" value="ABC_TRANSPORTER_2"/>
    <property type="match status" value="1"/>
</dbReference>
<accession>Q217B7</accession>
<dbReference type="InterPro" id="IPR015856">
    <property type="entry name" value="ABC_transpr_CbiO/EcfA_su"/>
</dbReference>
<dbReference type="InterPro" id="IPR003593">
    <property type="entry name" value="AAA+_ATPase"/>
</dbReference>
<dbReference type="CDD" id="cd03225">
    <property type="entry name" value="ABC_cobalt_CbiO_domain1"/>
    <property type="match status" value="1"/>
</dbReference>
<dbReference type="Gene3D" id="3.40.50.300">
    <property type="entry name" value="P-loop containing nucleotide triphosphate hydrolases"/>
    <property type="match status" value="1"/>
</dbReference>
<comment type="function">
    <text evidence="5">Involved in beta-(1--&gt;2)glucan export. Transmembrane domains (TMD) form a pore in the inner membrane and the ATP-binding domain (NBD) is responsible for energy generation.</text>
</comment>
<evidence type="ECO:0000259" key="6">
    <source>
        <dbReference type="PROSITE" id="PS50893"/>
    </source>
</evidence>
<dbReference type="RefSeq" id="WP_011472423.1">
    <property type="nucleotide sequence ID" value="NC_007925.1"/>
</dbReference>
<dbReference type="Pfam" id="PF00005">
    <property type="entry name" value="ABC_tran"/>
    <property type="match status" value="1"/>
</dbReference>
<evidence type="ECO:0000313" key="7">
    <source>
        <dbReference type="EMBL" id="ABD87519.1"/>
    </source>
</evidence>
<dbReference type="InterPro" id="IPR003439">
    <property type="entry name" value="ABC_transporter-like_ATP-bd"/>
</dbReference>
<dbReference type="GO" id="GO:0042626">
    <property type="term" value="F:ATPase-coupled transmembrane transporter activity"/>
    <property type="evidence" value="ECO:0007669"/>
    <property type="project" value="TreeGrafter"/>
</dbReference>
<feature type="domain" description="ABC transporter" evidence="6">
    <location>
        <begin position="5"/>
        <end position="232"/>
    </location>
</feature>
<dbReference type="PANTHER" id="PTHR43553">
    <property type="entry name" value="HEAVY METAL TRANSPORTER"/>
    <property type="match status" value="1"/>
</dbReference>
<keyword evidence="3" id="KW-0547">Nucleotide-binding</keyword>
<dbReference type="SMART" id="SM00382">
    <property type="entry name" value="AAA"/>
    <property type="match status" value="1"/>
</dbReference>
<dbReference type="PANTHER" id="PTHR43553:SF24">
    <property type="entry name" value="ENERGY-COUPLING FACTOR TRANSPORTER ATP-BINDING PROTEIN ECFA1"/>
    <property type="match status" value="1"/>
</dbReference>
<proteinExistence type="inferred from homology"/>
<name>Q217B7_RHOPB</name>
<dbReference type="HOGENOM" id="CLU_000604_1_22_5"/>
<keyword evidence="2" id="KW-0813">Transport</keyword>
<dbReference type="EMBL" id="CP000301">
    <property type="protein sequence ID" value="ABD87519.1"/>
    <property type="molecule type" value="Genomic_DNA"/>
</dbReference>
<dbReference type="InterPro" id="IPR017871">
    <property type="entry name" value="ABC_transporter-like_CS"/>
</dbReference>
<dbReference type="GO" id="GO:0016887">
    <property type="term" value="F:ATP hydrolysis activity"/>
    <property type="evidence" value="ECO:0007669"/>
    <property type="project" value="InterPro"/>
</dbReference>
<protein>
    <submittedName>
        <fullName evidence="7">ABC transporter related</fullName>
    </submittedName>
</protein>
<dbReference type="GO" id="GO:0005524">
    <property type="term" value="F:ATP binding"/>
    <property type="evidence" value="ECO:0007669"/>
    <property type="project" value="UniProtKB-KW"/>
</dbReference>
<dbReference type="InterPro" id="IPR027417">
    <property type="entry name" value="P-loop_NTPase"/>
</dbReference>
<dbReference type="InterPro" id="IPR050095">
    <property type="entry name" value="ECF_ABC_transporter_ATP-bd"/>
</dbReference>